<comment type="caution">
    <text evidence="14">The sequence shown here is derived from an EMBL/GenBank/DDBJ whole genome shotgun (WGS) entry which is preliminary data.</text>
</comment>
<keyword evidence="5 12" id="KW-1133">Transmembrane helix</keyword>
<keyword evidence="4 12" id="KW-0812">Transmembrane</keyword>
<evidence type="ECO:0000256" key="2">
    <source>
        <dbReference type="ARBA" id="ARBA00004236"/>
    </source>
</evidence>
<dbReference type="InterPro" id="IPR018764">
    <property type="entry name" value="RskA_C"/>
</dbReference>
<protein>
    <recommendedName>
        <fullName evidence="10">Regulator of SigK</fullName>
    </recommendedName>
    <alternativeName>
        <fullName evidence="9">Sigma-K anti-sigma factor RskA</fullName>
    </alternativeName>
</protein>
<proteinExistence type="predicted"/>
<dbReference type="PANTHER" id="PTHR37461">
    <property type="entry name" value="ANTI-SIGMA-K FACTOR RSKA"/>
    <property type="match status" value="1"/>
</dbReference>
<evidence type="ECO:0000256" key="9">
    <source>
        <dbReference type="ARBA" id="ARBA00029829"/>
    </source>
</evidence>
<keyword evidence="7 12" id="KW-0472">Membrane</keyword>
<evidence type="ECO:0000256" key="11">
    <source>
        <dbReference type="SAM" id="MobiDB-lite"/>
    </source>
</evidence>
<evidence type="ECO:0000256" key="4">
    <source>
        <dbReference type="ARBA" id="ARBA00022692"/>
    </source>
</evidence>
<evidence type="ECO:0000256" key="8">
    <source>
        <dbReference type="ARBA" id="ARBA00023163"/>
    </source>
</evidence>
<name>A0ABN2NMM7_9PSEU</name>
<keyword evidence="3" id="KW-1003">Cell membrane</keyword>
<accession>A0ABN2NMM7</accession>
<evidence type="ECO:0000256" key="10">
    <source>
        <dbReference type="ARBA" id="ARBA00030803"/>
    </source>
</evidence>
<dbReference type="Pfam" id="PF10099">
    <property type="entry name" value="RskA_C"/>
    <property type="match status" value="1"/>
</dbReference>
<evidence type="ECO:0000256" key="6">
    <source>
        <dbReference type="ARBA" id="ARBA00023015"/>
    </source>
</evidence>
<evidence type="ECO:0000256" key="1">
    <source>
        <dbReference type="ARBA" id="ARBA00004167"/>
    </source>
</evidence>
<dbReference type="Proteomes" id="UP001500449">
    <property type="component" value="Unassembled WGS sequence"/>
</dbReference>
<sequence length="273" mass="27686">MTAPCSMTRQVAGFALHALEPDEELAVLAHLPRCAECTATLRAHDEVLVRIANAAPAPAPPAHLRERILAAALAGPDAGLREPTGSPRHAVAGEGSRGGWGSTRPLQPAGKRRGARPGRRRLVTALLAAACTVAVGVLTGQAVDLQAQRDTAVAGSRDLTSIVTGLDAPGSTHATLLDGAGTAVAAVVSDHTALHLVVADLPGNDASSTTYVLWGTGAGAPQAVGTFDATTGRTEVRTLPATSRFTGFAVSREPGRVAPELPTTIVAIGPLTA</sequence>
<feature type="region of interest" description="Disordered" evidence="11">
    <location>
        <begin position="78"/>
        <end position="117"/>
    </location>
</feature>
<feature type="domain" description="Anti-sigma K factor RskA C-terminal" evidence="13">
    <location>
        <begin position="127"/>
        <end position="264"/>
    </location>
</feature>
<evidence type="ECO:0000259" key="13">
    <source>
        <dbReference type="Pfam" id="PF10099"/>
    </source>
</evidence>
<organism evidence="14 15">
    <name type="scientific">Pseudonocardia ailaonensis</name>
    <dbReference type="NCBI Taxonomy" id="367279"/>
    <lineage>
        <taxon>Bacteria</taxon>
        <taxon>Bacillati</taxon>
        <taxon>Actinomycetota</taxon>
        <taxon>Actinomycetes</taxon>
        <taxon>Pseudonocardiales</taxon>
        <taxon>Pseudonocardiaceae</taxon>
        <taxon>Pseudonocardia</taxon>
    </lineage>
</organism>
<keyword evidence="6" id="KW-0805">Transcription regulation</keyword>
<keyword evidence="15" id="KW-1185">Reference proteome</keyword>
<evidence type="ECO:0000256" key="12">
    <source>
        <dbReference type="SAM" id="Phobius"/>
    </source>
</evidence>
<dbReference type="RefSeq" id="WP_344426418.1">
    <property type="nucleotide sequence ID" value="NZ_BAAAQK010000028.1"/>
</dbReference>
<reference evidence="14 15" key="1">
    <citation type="journal article" date="2019" name="Int. J. Syst. Evol. Microbiol.">
        <title>The Global Catalogue of Microorganisms (GCM) 10K type strain sequencing project: providing services to taxonomists for standard genome sequencing and annotation.</title>
        <authorList>
            <consortium name="The Broad Institute Genomics Platform"/>
            <consortium name="The Broad Institute Genome Sequencing Center for Infectious Disease"/>
            <person name="Wu L."/>
            <person name="Ma J."/>
        </authorList>
    </citation>
    <scope>NUCLEOTIDE SEQUENCE [LARGE SCALE GENOMIC DNA]</scope>
    <source>
        <strain evidence="14 15">JCM 16009</strain>
    </source>
</reference>
<gene>
    <name evidence="14" type="ORF">GCM10009836_66330</name>
</gene>
<dbReference type="PANTHER" id="PTHR37461:SF1">
    <property type="entry name" value="ANTI-SIGMA-K FACTOR RSKA"/>
    <property type="match status" value="1"/>
</dbReference>
<feature type="transmembrane region" description="Helical" evidence="12">
    <location>
        <begin position="122"/>
        <end position="143"/>
    </location>
</feature>
<evidence type="ECO:0000256" key="7">
    <source>
        <dbReference type="ARBA" id="ARBA00023136"/>
    </source>
</evidence>
<keyword evidence="8" id="KW-0804">Transcription</keyword>
<comment type="subcellular location">
    <subcellularLocation>
        <location evidence="2">Cell membrane</location>
    </subcellularLocation>
    <subcellularLocation>
        <location evidence="1">Membrane</location>
        <topology evidence="1">Single-pass membrane protein</topology>
    </subcellularLocation>
</comment>
<evidence type="ECO:0000313" key="15">
    <source>
        <dbReference type="Proteomes" id="UP001500449"/>
    </source>
</evidence>
<dbReference type="InterPro" id="IPR041916">
    <property type="entry name" value="Anti_sigma_zinc_sf"/>
</dbReference>
<evidence type="ECO:0000256" key="3">
    <source>
        <dbReference type="ARBA" id="ARBA00022475"/>
    </source>
</evidence>
<evidence type="ECO:0000313" key="14">
    <source>
        <dbReference type="EMBL" id="GAA1875777.1"/>
    </source>
</evidence>
<evidence type="ECO:0000256" key="5">
    <source>
        <dbReference type="ARBA" id="ARBA00022989"/>
    </source>
</evidence>
<dbReference type="EMBL" id="BAAAQK010000028">
    <property type="protein sequence ID" value="GAA1875777.1"/>
    <property type="molecule type" value="Genomic_DNA"/>
</dbReference>
<dbReference type="Gene3D" id="1.10.10.1320">
    <property type="entry name" value="Anti-sigma factor, zinc-finger domain"/>
    <property type="match status" value="1"/>
</dbReference>
<dbReference type="InterPro" id="IPR051474">
    <property type="entry name" value="Anti-sigma-K/W_factor"/>
</dbReference>